<feature type="region of interest" description="Disordered" evidence="2">
    <location>
        <begin position="277"/>
        <end position="312"/>
    </location>
</feature>
<organism evidence="4 5">
    <name type="scientific">Glonium stellatum</name>
    <dbReference type="NCBI Taxonomy" id="574774"/>
    <lineage>
        <taxon>Eukaryota</taxon>
        <taxon>Fungi</taxon>
        <taxon>Dikarya</taxon>
        <taxon>Ascomycota</taxon>
        <taxon>Pezizomycotina</taxon>
        <taxon>Dothideomycetes</taxon>
        <taxon>Pleosporomycetidae</taxon>
        <taxon>Gloniales</taxon>
        <taxon>Gloniaceae</taxon>
        <taxon>Glonium</taxon>
    </lineage>
</organism>
<keyword evidence="5" id="KW-1185">Reference proteome</keyword>
<dbReference type="InterPro" id="IPR036249">
    <property type="entry name" value="Thioredoxin-like_sf"/>
</dbReference>
<keyword evidence="1" id="KW-0676">Redox-active center</keyword>
<dbReference type="AlphaFoldDB" id="A0A8E2EUT0"/>
<evidence type="ECO:0000256" key="2">
    <source>
        <dbReference type="SAM" id="MobiDB-lite"/>
    </source>
</evidence>
<dbReference type="OrthoDB" id="60822at2759"/>
<protein>
    <submittedName>
        <fullName evidence="4">Uncharacterized protein</fullName>
    </submittedName>
</protein>
<evidence type="ECO:0000256" key="3">
    <source>
        <dbReference type="SAM" id="SignalP"/>
    </source>
</evidence>
<evidence type="ECO:0000256" key="1">
    <source>
        <dbReference type="ARBA" id="ARBA00023284"/>
    </source>
</evidence>
<dbReference type="SUPFAM" id="SSF52833">
    <property type="entry name" value="Thioredoxin-like"/>
    <property type="match status" value="1"/>
</dbReference>
<dbReference type="EMBL" id="KV750384">
    <property type="protein sequence ID" value="OCL05078.1"/>
    <property type="molecule type" value="Genomic_DNA"/>
</dbReference>
<dbReference type="InterPro" id="IPR011893">
    <property type="entry name" value="Selenoprotein_Rdx-typ"/>
</dbReference>
<dbReference type="Pfam" id="PF10262">
    <property type="entry name" value="Rdx"/>
    <property type="match status" value="1"/>
</dbReference>
<accession>A0A8E2EUT0</accession>
<dbReference type="PANTHER" id="PTHR36417">
    <property type="entry name" value="SELENOPROTEIN DOMAIN PROTEIN (AFU_ORTHOLOGUE AFUA_1G05220)"/>
    <property type="match status" value="1"/>
</dbReference>
<keyword evidence="3" id="KW-0732">Signal</keyword>
<dbReference type="PANTHER" id="PTHR36417:SF2">
    <property type="entry name" value="SELENOPROTEIN DOMAIN PROTEIN (AFU_ORTHOLOGUE AFUA_1G05220)"/>
    <property type="match status" value="1"/>
</dbReference>
<sequence>MKFSAFSLFTLSSLFIGALAAPTAGASQRDVVPARVEKRAVEETCSNVIVIMKQLVTEVKTHTGAINATMSSLPVAPAVMSEAEKLAIFTSVQSSCQQIVSAISTAIVSITKLEVVEAVDADLDSIVAIIVELITEIVLTLKGVVFALESTIAEVLGIVLPLLVNVIIALLQVVGVVVGDVVTLVKAVLSPVLETFAQELLSTFETAIGEVTLIPATGGLFTVELTYIHTPTDGSDGRKDKLPDAEIRKILIWDRETEGGFPETKVLKQRVRDYIQPGRDLGHSDKHGKKKTKENEDRAGSQIKAEDPAKSEKSLVERVADVAVCDDCS</sequence>
<evidence type="ECO:0000313" key="4">
    <source>
        <dbReference type="EMBL" id="OCL05078.1"/>
    </source>
</evidence>
<gene>
    <name evidence="4" type="ORF">AOQ84DRAFT_225221</name>
</gene>
<evidence type="ECO:0000313" key="5">
    <source>
        <dbReference type="Proteomes" id="UP000250140"/>
    </source>
</evidence>
<name>A0A8E2EUT0_9PEZI</name>
<feature type="chain" id="PRO_5034436805" evidence="3">
    <location>
        <begin position="21"/>
        <end position="329"/>
    </location>
</feature>
<dbReference type="Proteomes" id="UP000250140">
    <property type="component" value="Unassembled WGS sequence"/>
</dbReference>
<feature type="signal peptide" evidence="3">
    <location>
        <begin position="1"/>
        <end position="20"/>
    </location>
</feature>
<feature type="compositionally biased region" description="Basic and acidic residues" evidence="2">
    <location>
        <begin position="293"/>
        <end position="312"/>
    </location>
</feature>
<proteinExistence type="predicted"/>
<reference evidence="4 5" key="1">
    <citation type="journal article" date="2016" name="Nat. Commun.">
        <title>Ectomycorrhizal ecology is imprinted in the genome of the dominant symbiotic fungus Cenococcum geophilum.</title>
        <authorList>
            <consortium name="DOE Joint Genome Institute"/>
            <person name="Peter M."/>
            <person name="Kohler A."/>
            <person name="Ohm R.A."/>
            <person name="Kuo A."/>
            <person name="Krutzmann J."/>
            <person name="Morin E."/>
            <person name="Arend M."/>
            <person name="Barry K.W."/>
            <person name="Binder M."/>
            <person name="Choi C."/>
            <person name="Clum A."/>
            <person name="Copeland A."/>
            <person name="Grisel N."/>
            <person name="Haridas S."/>
            <person name="Kipfer T."/>
            <person name="LaButti K."/>
            <person name="Lindquist E."/>
            <person name="Lipzen A."/>
            <person name="Maire R."/>
            <person name="Meier B."/>
            <person name="Mihaltcheva S."/>
            <person name="Molinier V."/>
            <person name="Murat C."/>
            <person name="Poggeler S."/>
            <person name="Quandt C.A."/>
            <person name="Sperisen C."/>
            <person name="Tritt A."/>
            <person name="Tisserant E."/>
            <person name="Crous P.W."/>
            <person name="Henrissat B."/>
            <person name="Nehls U."/>
            <person name="Egli S."/>
            <person name="Spatafora J.W."/>
            <person name="Grigoriev I.V."/>
            <person name="Martin F.M."/>
        </authorList>
    </citation>
    <scope>NUCLEOTIDE SEQUENCE [LARGE SCALE GENOMIC DNA]</scope>
    <source>
        <strain evidence="4 5">CBS 207.34</strain>
    </source>
</reference>
<dbReference type="Gene3D" id="3.40.30.10">
    <property type="entry name" value="Glutaredoxin"/>
    <property type="match status" value="1"/>
</dbReference>